<dbReference type="InterPro" id="IPR052645">
    <property type="entry name" value="Pumilio_domain_protein"/>
</dbReference>
<dbReference type="EMBL" id="NJES01002159">
    <property type="protein sequence ID" value="PHH58409.1"/>
    <property type="molecule type" value="Genomic_DNA"/>
</dbReference>
<organism evidence="2 3">
    <name type="scientific">Ophiocordyceps camponoti-rufipedis</name>
    <dbReference type="NCBI Taxonomy" id="2004952"/>
    <lineage>
        <taxon>Eukaryota</taxon>
        <taxon>Fungi</taxon>
        <taxon>Dikarya</taxon>
        <taxon>Ascomycota</taxon>
        <taxon>Pezizomycotina</taxon>
        <taxon>Sordariomycetes</taxon>
        <taxon>Hypocreomycetidae</taxon>
        <taxon>Hypocreales</taxon>
        <taxon>Ophiocordycipitaceae</taxon>
        <taxon>Ophiocordyceps</taxon>
    </lineage>
</organism>
<feature type="compositionally biased region" description="Low complexity" evidence="1">
    <location>
        <begin position="159"/>
        <end position="209"/>
    </location>
</feature>
<protein>
    <submittedName>
        <fullName evidence="2">Uncharacterized protein</fullName>
    </submittedName>
</protein>
<evidence type="ECO:0000313" key="3">
    <source>
        <dbReference type="Proteomes" id="UP000226431"/>
    </source>
</evidence>
<comment type="caution">
    <text evidence="2">The sequence shown here is derived from an EMBL/GenBank/DDBJ whole genome shotgun (WGS) entry which is preliminary data.</text>
</comment>
<dbReference type="GO" id="GO:0000288">
    <property type="term" value="P:nuclear-transcribed mRNA catabolic process, deadenylation-dependent decay"/>
    <property type="evidence" value="ECO:0007669"/>
    <property type="project" value="TreeGrafter"/>
</dbReference>
<dbReference type="PANTHER" id="PTHR47093:SF1">
    <property type="entry name" value="PROTEIN JSN1-RELATED"/>
    <property type="match status" value="1"/>
</dbReference>
<feature type="compositionally biased region" description="Polar residues" evidence="1">
    <location>
        <begin position="80"/>
        <end position="89"/>
    </location>
</feature>
<feature type="compositionally biased region" description="Polar residues" evidence="1">
    <location>
        <begin position="11"/>
        <end position="20"/>
    </location>
</feature>
<evidence type="ECO:0000256" key="1">
    <source>
        <dbReference type="SAM" id="MobiDB-lite"/>
    </source>
</evidence>
<dbReference type="PANTHER" id="PTHR47093">
    <property type="entry name" value="PROTEIN JSN1-RELATED"/>
    <property type="match status" value="1"/>
</dbReference>
<dbReference type="OrthoDB" id="2017782at2759"/>
<sequence length="268" mass="27394">MAPGYSPRRSAPQTRSQSPSAEARAHYALSHNGIMAANSRSGAGSPSHEMSGSGRPYPKRTREIQQEGKSTAPLNMWSGPPTSGNSTPLRENIPESPTDGFPDFAQLPTPESLPPTRRARAGTVPSRFSPGGPLSVQSLAPKSARATPSAPTPFNKSQSPSPSLDPPEGSSSSGSALLSRLRAGSMPQRSPFAPAPATAAPAGSPFGPSIFSTGWNPAGVGRERGSTLASIASVGSNGPSSPAQSQFSSKEAVGESDGPARHALHGQL</sequence>
<gene>
    <name evidence="2" type="ORF">CDD80_2376</name>
</gene>
<accession>A0A2C5X6T2</accession>
<proteinExistence type="predicted"/>
<name>A0A2C5X6T2_9HYPO</name>
<dbReference type="STRING" id="2004952.A0A2C5X6T2"/>
<reference evidence="2 3" key="1">
    <citation type="submission" date="2017-06" db="EMBL/GenBank/DDBJ databases">
        <title>Ant-infecting Ophiocordyceps genomes reveal a high diversity of potential behavioral manipulation genes and a possible major role for enterotoxins.</title>
        <authorList>
            <person name="De Bekker C."/>
            <person name="Evans H.C."/>
            <person name="Brachmann A."/>
            <person name="Hughes D.P."/>
        </authorList>
    </citation>
    <scope>NUCLEOTIDE SEQUENCE [LARGE SCALE GENOMIC DNA]</scope>
    <source>
        <strain evidence="2 3">Map16</strain>
    </source>
</reference>
<feature type="region of interest" description="Disordered" evidence="1">
    <location>
        <begin position="1"/>
        <end position="268"/>
    </location>
</feature>
<evidence type="ECO:0000313" key="2">
    <source>
        <dbReference type="EMBL" id="PHH58409.1"/>
    </source>
</evidence>
<feature type="compositionally biased region" description="Polar residues" evidence="1">
    <location>
        <begin position="38"/>
        <end position="50"/>
    </location>
</feature>
<keyword evidence="3" id="KW-1185">Reference proteome</keyword>
<feature type="compositionally biased region" description="Polar residues" evidence="1">
    <location>
        <begin position="227"/>
        <end position="249"/>
    </location>
</feature>
<dbReference type="AlphaFoldDB" id="A0A2C5X6T2"/>
<dbReference type="Proteomes" id="UP000226431">
    <property type="component" value="Unassembled WGS sequence"/>
</dbReference>